<organism evidence="2 3">
    <name type="scientific">Gemmata massiliana</name>
    <dbReference type="NCBI Taxonomy" id="1210884"/>
    <lineage>
        <taxon>Bacteria</taxon>
        <taxon>Pseudomonadati</taxon>
        <taxon>Planctomycetota</taxon>
        <taxon>Planctomycetia</taxon>
        <taxon>Gemmatales</taxon>
        <taxon>Gemmataceae</taxon>
        <taxon>Gemmata</taxon>
    </lineage>
</organism>
<keyword evidence="3" id="KW-1185">Reference proteome</keyword>
<proteinExistence type="predicted"/>
<dbReference type="EMBL" id="LR593886">
    <property type="protein sequence ID" value="VTR91609.1"/>
    <property type="molecule type" value="Genomic_DNA"/>
</dbReference>
<evidence type="ECO:0000313" key="3">
    <source>
        <dbReference type="Proteomes" id="UP000464178"/>
    </source>
</evidence>
<protein>
    <submittedName>
        <fullName evidence="2">Uncharacterized protein</fullName>
    </submittedName>
</protein>
<dbReference type="Proteomes" id="UP000464178">
    <property type="component" value="Chromosome"/>
</dbReference>
<dbReference type="RefSeq" id="WP_162666579.1">
    <property type="nucleotide sequence ID" value="NZ_LR593886.1"/>
</dbReference>
<reference evidence="2 3" key="1">
    <citation type="submission" date="2019-05" db="EMBL/GenBank/DDBJ databases">
        <authorList>
            <consortium name="Science for Life Laboratories"/>
        </authorList>
    </citation>
    <scope>NUCLEOTIDE SEQUENCE [LARGE SCALE GENOMIC DNA]</scope>
    <source>
        <strain evidence="2">Soil9</strain>
    </source>
</reference>
<dbReference type="KEGG" id="gms:SOIL9_61050"/>
<accession>A0A6P2CRR0</accession>
<gene>
    <name evidence="2" type="ORF">SOIL9_61050</name>
</gene>
<name>A0A6P2CRR0_9BACT</name>
<dbReference type="AlphaFoldDB" id="A0A6P2CRR0"/>
<feature type="region of interest" description="Disordered" evidence="1">
    <location>
        <begin position="88"/>
        <end position="115"/>
    </location>
</feature>
<evidence type="ECO:0000313" key="2">
    <source>
        <dbReference type="EMBL" id="VTR91609.1"/>
    </source>
</evidence>
<sequence length="115" mass="12591">MKLVLPVLHFEWQVLRAVGRARKSVTGHALRLAPTRRTKDGSFLTALVARGLLAYATGGESDPFGATYTLTPLGAHAAEYGECETEYVPRTQVPKTRPAKAKRDGQRGRPTSRVM</sequence>
<evidence type="ECO:0000256" key="1">
    <source>
        <dbReference type="SAM" id="MobiDB-lite"/>
    </source>
</evidence>